<dbReference type="PANTHER" id="PTHR22726">
    <property type="entry name" value="METALLOENDOPEPTIDASE OMA1"/>
    <property type="match status" value="1"/>
</dbReference>
<evidence type="ECO:0000313" key="11">
    <source>
        <dbReference type="Proteomes" id="UP000092666"/>
    </source>
</evidence>
<accession>A0A1B9GPN2</accession>
<dbReference type="Pfam" id="PF01435">
    <property type="entry name" value="Peptidase_M48"/>
    <property type="match status" value="1"/>
</dbReference>
<evidence type="ECO:0000259" key="9">
    <source>
        <dbReference type="Pfam" id="PF01435"/>
    </source>
</evidence>
<dbReference type="GO" id="GO:0046872">
    <property type="term" value="F:metal ion binding"/>
    <property type="evidence" value="ECO:0007669"/>
    <property type="project" value="UniProtKB-KW"/>
</dbReference>
<dbReference type="OrthoDB" id="7464992at2759"/>
<dbReference type="GO" id="GO:0006515">
    <property type="term" value="P:protein quality control for misfolded or incompletely synthesized proteins"/>
    <property type="evidence" value="ECO:0007669"/>
    <property type="project" value="TreeGrafter"/>
</dbReference>
<name>A0A1B9GPN2_9TREE</name>
<feature type="coiled-coil region" evidence="7">
    <location>
        <begin position="552"/>
        <end position="583"/>
    </location>
</feature>
<evidence type="ECO:0000256" key="6">
    <source>
        <dbReference type="ARBA" id="ARBA00023049"/>
    </source>
</evidence>
<keyword evidence="3" id="KW-0479">Metal-binding</keyword>
<keyword evidence="4" id="KW-0378">Hydrolase</keyword>
<evidence type="ECO:0000256" key="8">
    <source>
        <dbReference type="SAM" id="Phobius"/>
    </source>
</evidence>
<dbReference type="GO" id="GO:0004222">
    <property type="term" value="F:metalloendopeptidase activity"/>
    <property type="evidence" value="ECO:0007669"/>
    <property type="project" value="InterPro"/>
</dbReference>
<evidence type="ECO:0000256" key="3">
    <source>
        <dbReference type="ARBA" id="ARBA00022723"/>
    </source>
</evidence>
<feature type="domain" description="Peptidase M48" evidence="9">
    <location>
        <begin position="316"/>
        <end position="557"/>
    </location>
</feature>
<evidence type="ECO:0000256" key="1">
    <source>
        <dbReference type="ARBA" id="ARBA00001947"/>
    </source>
</evidence>
<keyword evidence="2" id="KW-0645">Protease</keyword>
<gene>
    <name evidence="10" type="ORF">I316_05286</name>
</gene>
<organism evidence="10 11">
    <name type="scientific">Kwoniella heveanensis BCC8398</name>
    <dbReference type="NCBI Taxonomy" id="1296120"/>
    <lineage>
        <taxon>Eukaryota</taxon>
        <taxon>Fungi</taxon>
        <taxon>Dikarya</taxon>
        <taxon>Basidiomycota</taxon>
        <taxon>Agaricomycotina</taxon>
        <taxon>Tremellomycetes</taxon>
        <taxon>Tremellales</taxon>
        <taxon>Cryptococcaceae</taxon>
        <taxon>Kwoniella</taxon>
    </lineage>
</organism>
<keyword evidence="8" id="KW-1133">Transmembrane helix</keyword>
<keyword evidence="7" id="KW-0175">Coiled coil</keyword>
<evidence type="ECO:0000256" key="2">
    <source>
        <dbReference type="ARBA" id="ARBA00022670"/>
    </source>
</evidence>
<evidence type="ECO:0000256" key="7">
    <source>
        <dbReference type="SAM" id="Coils"/>
    </source>
</evidence>
<protein>
    <recommendedName>
        <fullName evidence="9">Peptidase M48 domain-containing protein</fullName>
    </recommendedName>
</protein>
<keyword evidence="8" id="KW-0812">Transmembrane</keyword>
<dbReference type="Proteomes" id="UP000092666">
    <property type="component" value="Unassembled WGS sequence"/>
</dbReference>
<dbReference type="PANTHER" id="PTHR22726:SF18">
    <property type="entry name" value="PEPTIDASE M48 DOMAIN-CONTAINING PROTEIN"/>
    <property type="match status" value="1"/>
</dbReference>
<keyword evidence="11" id="KW-1185">Reference proteome</keyword>
<sequence>MIRVDRWMNSEVVRPNVRPEAQEFWKMWCEDEKEIRLTKAEAGKFVDSDPDDNGGLLGDDGRIAYNIPMPSPPGWSKRGKRNSTLAANEMVTPKALMEYTRGNRRRVASWIARAYFYMPDLPPASIRFYEELSPEQRSDVDALRKYWIGLKAFKHRFEMGRWLIGIVFALPILLLSAVYLAGLERVPLTGRWRLILLTPEEEDAISTSLAGQNWYRSVINLLTTAERPAPPFVPQNDWRWAWVQSTLSRLEIGALSDCQYLPEDQRPPKIINDSTVPVPPAPYHPLKPRPRVSSWLHSILPGGEPNSGREHLEIGPPYNLILMDKDERNAFSYGFGGKRAGGIVVFTGLLDSILKDKSATAELSINEPAPPSASKGFFSSLFSTSSSTSSSRRPQNQPTEEQTLHLACVLAHEMGHLLLSHHLETLSQQQVLWPSLLGLTMDLVRAFIWPFTVFLGPTVNDALANMGRTSTEELVDRYGEIGFQWVHEYEADLAGLRILALSGYNPHAALSHFESVTDLHEIQPIDKAESSWTGSLFKLWTRATHPSTEKRTQAIKDELERWEKEAATARARASAENEQAEEK</sequence>
<reference evidence="11" key="2">
    <citation type="submission" date="2013-12" db="EMBL/GenBank/DDBJ databases">
        <title>Evolution of pathogenesis and genome organization in the Tremellales.</title>
        <authorList>
            <person name="Cuomo C."/>
            <person name="Litvintseva A."/>
            <person name="Heitman J."/>
            <person name="Chen Y."/>
            <person name="Sun S."/>
            <person name="Springer D."/>
            <person name="Dromer F."/>
            <person name="Young S."/>
            <person name="Zeng Q."/>
            <person name="Chapman S."/>
            <person name="Gujja S."/>
            <person name="Saif S."/>
            <person name="Birren B."/>
        </authorList>
    </citation>
    <scope>NUCLEOTIDE SEQUENCE [LARGE SCALE GENOMIC DNA]</scope>
    <source>
        <strain evidence="11">BCC8398</strain>
    </source>
</reference>
<dbReference type="InterPro" id="IPR051156">
    <property type="entry name" value="Mito/Outer_Membr_Metalloprot"/>
</dbReference>
<dbReference type="AlphaFoldDB" id="A0A1B9GPN2"/>
<evidence type="ECO:0000256" key="4">
    <source>
        <dbReference type="ARBA" id="ARBA00022801"/>
    </source>
</evidence>
<evidence type="ECO:0000313" key="10">
    <source>
        <dbReference type="EMBL" id="OCF32948.1"/>
    </source>
</evidence>
<keyword evidence="5" id="KW-0862">Zinc</keyword>
<dbReference type="EMBL" id="KI669506">
    <property type="protein sequence ID" value="OCF32948.1"/>
    <property type="molecule type" value="Genomic_DNA"/>
</dbReference>
<dbReference type="GO" id="GO:0005743">
    <property type="term" value="C:mitochondrial inner membrane"/>
    <property type="evidence" value="ECO:0007669"/>
    <property type="project" value="TreeGrafter"/>
</dbReference>
<proteinExistence type="predicted"/>
<dbReference type="InterPro" id="IPR001915">
    <property type="entry name" value="Peptidase_M48"/>
</dbReference>
<dbReference type="GO" id="GO:0034982">
    <property type="term" value="P:mitochondrial protein processing"/>
    <property type="evidence" value="ECO:0007669"/>
    <property type="project" value="TreeGrafter"/>
</dbReference>
<feature type="transmembrane region" description="Helical" evidence="8">
    <location>
        <begin position="162"/>
        <end position="181"/>
    </location>
</feature>
<keyword evidence="8" id="KW-0472">Membrane</keyword>
<evidence type="ECO:0000256" key="5">
    <source>
        <dbReference type="ARBA" id="ARBA00022833"/>
    </source>
</evidence>
<comment type="cofactor">
    <cofactor evidence="1">
        <name>Zn(2+)</name>
        <dbReference type="ChEBI" id="CHEBI:29105"/>
    </cofactor>
</comment>
<keyword evidence="6" id="KW-0482">Metalloprotease</keyword>
<reference evidence="10 11" key="1">
    <citation type="submission" date="2013-07" db="EMBL/GenBank/DDBJ databases">
        <title>The Genome Sequence of Cryptococcus heveanensis BCC8398.</title>
        <authorList>
            <consortium name="The Broad Institute Genome Sequencing Platform"/>
            <person name="Cuomo C."/>
            <person name="Litvintseva A."/>
            <person name="Chen Y."/>
            <person name="Heitman J."/>
            <person name="Sun S."/>
            <person name="Springer D."/>
            <person name="Dromer F."/>
            <person name="Young S.K."/>
            <person name="Zeng Q."/>
            <person name="Gargeya S."/>
            <person name="Fitzgerald M."/>
            <person name="Abouelleil A."/>
            <person name="Alvarado L."/>
            <person name="Berlin A.M."/>
            <person name="Chapman S.B."/>
            <person name="Dewar J."/>
            <person name="Goldberg J."/>
            <person name="Griggs A."/>
            <person name="Gujja S."/>
            <person name="Hansen M."/>
            <person name="Howarth C."/>
            <person name="Imamovic A."/>
            <person name="Larimer J."/>
            <person name="McCowan C."/>
            <person name="Murphy C."/>
            <person name="Pearson M."/>
            <person name="Priest M."/>
            <person name="Roberts A."/>
            <person name="Saif S."/>
            <person name="Shea T."/>
            <person name="Sykes S."/>
            <person name="Wortman J."/>
            <person name="Nusbaum C."/>
            <person name="Birren B."/>
        </authorList>
    </citation>
    <scope>NUCLEOTIDE SEQUENCE [LARGE SCALE GENOMIC DNA]</scope>
    <source>
        <strain evidence="10 11">BCC8398</strain>
    </source>
</reference>